<dbReference type="Pfam" id="PF09997">
    <property type="entry name" value="DUF2238"/>
    <property type="match status" value="1"/>
</dbReference>
<feature type="transmembrane region" description="Helical" evidence="1">
    <location>
        <begin position="43"/>
        <end position="61"/>
    </location>
</feature>
<name>A0AAV3UH01_9EURY</name>
<dbReference type="AlphaFoldDB" id="A0AAV3UH01"/>
<feature type="transmembrane region" description="Helical" evidence="1">
    <location>
        <begin position="246"/>
        <end position="263"/>
    </location>
</feature>
<evidence type="ECO:0008006" key="4">
    <source>
        <dbReference type="Google" id="ProtNLM"/>
    </source>
</evidence>
<evidence type="ECO:0000313" key="2">
    <source>
        <dbReference type="EMBL" id="GAA5048953.1"/>
    </source>
</evidence>
<comment type="caution">
    <text evidence="2">The sequence shown here is derived from an EMBL/GenBank/DDBJ whole genome shotgun (WGS) entry which is preliminary data.</text>
</comment>
<feature type="transmembrane region" description="Helical" evidence="1">
    <location>
        <begin position="330"/>
        <end position="352"/>
    </location>
</feature>
<dbReference type="EMBL" id="BAABKX010000003">
    <property type="protein sequence ID" value="GAA5048953.1"/>
    <property type="molecule type" value="Genomic_DNA"/>
</dbReference>
<feature type="transmembrane region" description="Helical" evidence="1">
    <location>
        <begin position="68"/>
        <end position="87"/>
    </location>
</feature>
<feature type="transmembrane region" description="Helical" evidence="1">
    <location>
        <begin position="161"/>
        <end position="182"/>
    </location>
</feature>
<keyword evidence="1" id="KW-0472">Membrane</keyword>
<evidence type="ECO:0000313" key="3">
    <source>
        <dbReference type="Proteomes" id="UP001501729"/>
    </source>
</evidence>
<sequence>MPGAETTDGNSTQRNRNALLAWVLVASMAIAILTSALRGDYLWAGFGVTSILVALIPTFAFRRPTAMVPWESLLAVSLGLISVPLGSLLPRSLATFVAVAGLALVLAVELDTFTAVELSPFFAVLFVVVATMASAGVWAVVQWVADSTLGTQNLRSLNDVMWSLLAATGAGVIAGVVFAAYFRRVDTARFGFRPRDGRKQGEETTAVGATDGRNLSETRQRRIVRGFQLVLIGVLLFGLFELNVGIIVNTVVALALTEVPAVLERNYGLPMDTRLTLWIVVPVFLHAIGTVGLYQSIGLWDQLTHALSSSLVAAAGYTVVRALDVHADSIYLPAEFMFVFILLFTLAFGVLWELLEFGLDGVASMTGTESVLAQYSLDNTMFDLVFDTVGGVIVAVWGARYLSNVSDALASETFDS</sequence>
<feature type="transmembrane region" description="Helical" evidence="1">
    <location>
        <begin position="275"/>
        <end position="297"/>
    </location>
</feature>
<keyword evidence="1" id="KW-0812">Transmembrane</keyword>
<keyword evidence="3" id="KW-1185">Reference proteome</keyword>
<dbReference type="InterPro" id="IPR014509">
    <property type="entry name" value="YjdF-like"/>
</dbReference>
<organism evidence="2 3">
    <name type="scientific">Haladaptatus pallidirubidus</name>
    <dbReference type="NCBI Taxonomy" id="1008152"/>
    <lineage>
        <taxon>Archaea</taxon>
        <taxon>Methanobacteriati</taxon>
        <taxon>Methanobacteriota</taxon>
        <taxon>Stenosarchaea group</taxon>
        <taxon>Halobacteria</taxon>
        <taxon>Halobacteriales</taxon>
        <taxon>Haladaptataceae</taxon>
        <taxon>Haladaptatus</taxon>
    </lineage>
</organism>
<protein>
    <recommendedName>
        <fullName evidence="4">DUF2238 domain-containing protein</fullName>
    </recommendedName>
</protein>
<gene>
    <name evidence="2" type="ORF">GCM10025751_21210</name>
</gene>
<keyword evidence="1" id="KW-1133">Transmembrane helix</keyword>
<dbReference type="Proteomes" id="UP001501729">
    <property type="component" value="Unassembled WGS sequence"/>
</dbReference>
<feature type="transmembrane region" description="Helical" evidence="1">
    <location>
        <begin position="93"/>
        <end position="110"/>
    </location>
</feature>
<feature type="transmembrane region" description="Helical" evidence="1">
    <location>
        <begin position="122"/>
        <end position="141"/>
    </location>
</feature>
<proteinExistence type="predicted"/>
<evidence type="ECO:0000256" key="1">
    <source>
        <dbReference type="SAM" id="Phobius"/>
    </source>
</evidence>
<dbReference type="GeneID" id="91975883"/>
<reference evidence="2 3" key="1">
    <citation type="journal article" date="2019" name="Int. J. Syst. Evol. Microbiol.">
        <title>The Global Catalogue of Microorganisms (GCM) 10K type strain sequencing project: providing services to taxonomists for standard genome sequencing and annotation.</title>
        <authorList>
            <consortium name="The Broad Institute Genomics Platform"/>
            <consortium name="The Broad Institute Genome Sequencing Center for Infectious Disease"/>
            <person name="Wu L."/>
            <person name="Ma J."/>
        </authorList>
    </citation>
    <scope>NUCLEOTIDE SEQUENCE [LARGE SCALE GENOMIC DNA]</scope>
    <source>
        <strain evidence="2 3">JCM 17504</strain>
    </source>
</reference>
<feature type="transmembrane region" description="Helical" evidence="1">
    <location>
        <begin position="19"/>
        <end position="37"/>
    </location>
</feature>
<dbReference type="RefSeq" id="WP_345410776.1">
    <property type="nucleotide sequence ID" value="NZ_BAABKX010000003.1"/>
</dbReference>
<accession>A0AAV3UH01</accession>
<feature type="transmembrane region" description="Helical" evidence="1">
    <location>
        <begin position="223"/>
        <end position="240"/>
    </location>
</feature>